<evidence type="ECO:0000256" key="1">
    <source>
        <dbReference type="SAM" id="MobiDB-lite"/>
    </source>
</evidence>
<evidence type="ECO:0000313" key="2">
    <source>
        <dbReference type="EMBL" id="JAD47567.1"/>
    </source>
</evidence>
<name>A0A0A9AKG3_ARUDO</name>
<feature type="compositionally biased region" description="Gly residues" evidence="1">
    <location>
        <begin position="11"/>
        <end position="20"/>
    </location>
</feature>
<organism evidence="2">
    <name type="scientific">Arundo donax</name>
    <name type="common">Giant reed</name>
    <name type="synonym">Donax arundinaceus</name>
    <dbReference type="NCBI Taxonomy" id="35708"/>
    <lineage>
        <taxon>Eukaryota</taxon>
        <taxon>Viridiplantae</taxon>
        <taxon>Streptophyta</taxon>
        <taxon>Embryophyta</taxon>
        <taxon>Tracheophyta</taxon>
        <taxon>Spermatophyta</taxon>
        <taxon>Magnoliopsida</taxon>
        <taxon>Liliopsida</taxon>
        <taxon>Poales</taxon>
        <taxon>Poaceae</taxon>
        <taxon>PACMAD clade</taxon>
        <taxon>Arundinoideae</taxon>
        <taxon>Arundineae</taxon>
        <taxon>Arundo</taxon>
    </lineage>
</organism>
<sequence length="20" mass="2079">MAPGRSWRTGTTGGSTGRSR</sequence>
<reference evidence="2" key="2">
    <citation type="journal article" date="2015" name="Data Brief">
        <title>Shoot transcriptome of the giant reed, Arundo donax.</title>
        <authorList>
            <person name="Barrero R.A."/>
            <person name="Guerrero F.D."/>
            <person name="Moolhuijzen P."/>
            <person name="Goolsby J.A."/>
            <person name="Tidwell J."/>
            <person name="Bellgard S.E."/>
            <person name="Bellgard M.I."/>
        </authorList>
    </citation>
    <scope>NUCLEOTIDE SEQUENCE</scope>
    <source>
        <tissue evidence="2">Shoot tissue taken approximately 20 cm above the soil surface</tissue>
    </source>
</reference>
<proteinExistence type="predicted"/>
<dbReference type="EMBL" id="GBRH01250328">
    <property type="protein sequence ID" value="JAD47567.1"/>
    <property type="molecule type" value="Transcribed_RNA"/>
</dbReference>
<feature type="region of interest" description="Disordered" evidence="1">
    <location>
        <begin position="1"/>
        <end position="20"/>
    </location>
</feature>
<dbReference type="AlphaFoldDB" id="A0A0A9AKG3"/>
<reference evidence="2" key="1">
    <citation type="submission" date="2014-09" db="EMBL/GenBank/DDBJ databases">
        <authorList>
            <person name="Magalhaes I.L.F."/>
            <person name="Oliveira U."/>
            <person name="Santos F.R."/>
            <person name="Vidigal T.H.D.A."/>
            <person name="Brescovit A.D."/>
            <person name="Santos A.J."/>
        </authorList>
    </citation>
    <scope>NUCLEOTIDE SEQUENCE</scope>
    <source>
        <tissue evidence="2">Shoot tissue taken approximately 20 cm above the soil surface</tissue>
    </source>
</reference>
<protein>
    <submittedName>
        <fullName evidence="2">WRKY53-superfamily of TFs having WRKY and zinc finger domains</fullName>
    </submittedName>
</protein>
<accession>A0A0A9AKG3</accession>
<feature type="compositionally biased region" description="Low complexity" evidence="1">
    <location>
        <begin position="1"/>
        <end position="10"/>
    </location>
</feature>